<reference evidence="3 4" key="1">
    <citation type="submission" date="2021-02" db="EMBL/GenBank/DDBJ databases">
        <title>Plant Genome Project.</title>
        <authorList>
            <person name="Zhang R.-G."/>
        </authorList>
    </citation>
    <scope>NUCLEOTIDE SEQUENCE [LARGE SCALE GENOMIC DNA]</scope>
    <source>
        <tissue evidence="3">Leaves</tissue>
    </source>
</reference>
<dbReference type="Gene3D" id="1.10.8.430">
    <property type="entry name" value="Helical domain of apoptotic protease-activating factors"/>
    <property type="match status" value="1"/>
</dbReference>
<dbReference type="InterPro" id="IPR050905">
    <property type="entry name" value="Plant_NBS-LRR"/>
</dbReference>
<evidence type="ECO:0000313" key="3">
    <source>
        <dbReference type="EMBL" id="KAH7576547.1"/>
    </source>
</evidence>
<evidence type="ECO:0000256" key="1">
    <source>
        <dbReference type="ARBA" id="ARBA00022741"/>
    </source>
</evidence>
<keyword evidence="1" id="KW-0547">Nucleotide-binding</keyword>
<sequence>MSIEMNVKTFTLEFYQKKSWGLFSDVTGEIVDSHDINPIVREVAYECGGLPRALVTVAGALKNKKTKYAWSDAKQQLRKSTLTNIKGMDRNVFASLKLSYNFLKNKELQSNFLLCCLFLEDYIIIR</sequence>
<dbReference type="EMBL" id="JAFEMO010000001">
    <property type="protein sequence ID" value="KAH7576547.1"/>
    <property type="molecule type" value="Genomic_DNA"/>
</dbReference>
<comment type="caution">
    <text evidence="3">The sequence shown here is derived from an EMBL/GenBank/DDBJ whole genome shotgun (WGS) entry which is preliminary data.</text>
</comment>
<proteinExistence type="predicted"/>
<accession>A0ABQ8IIQ7</accession>
<protein>
    <recommendedName>
        <fullName evidence="5">NB-ARC domain-containing protein</fullName>
    </recommendedName>
</protein>
<dbReference type="SUPFAM" id="SSF52540">
    <property type="entry name" value="P-loop containing nucleoside triphosphate hydrolases"/>
    <property type="match status" value="1"/>
</dbReference>
<keyword evidence="2" id="KW-0611">Plant defense</keyword>
<dbReference type="InterPro" id="IPR042197">
    <property type="entry name" value="Apaf_helical"/>
</dbReference>
<evidence type="ECO:0008006" key="5">
    <source>
        <dbReference type="Google" id="ProtNLM"/>
    </source>
</evidence>
<gene>
    <name evidence="3" type="ORF">JRO89_XS01G0105000</name>
</gene>
<organism evidence="3 4">
    <name type="scientific">Xanthoceras sorbifolium</name>
    <dbReference type="NCBI Taxonomy" id="99658"/>
    <lineage>
        <taxon>Eukaryota</taxon>
        <taxon>Viridiplantae</taxon>
        <taxon>Streptophyta</taxon>
        <taxon>Embryophyta</taxon>
        <taxon>Tracheophyta</taxon>
        <taxon>Spermatophyta</taxon>
        <taxon>Magnoliopsida</taxon>
        <taxon>eudicotyledons</taxon>
        <taxon>Gunneridae</taxon>
        <taxon>Pentapetalae</taxon>
        <taxon>rosids</taxon>
        <taxon>malvids</taxon>
        <taxon>Sapindales</taxon>
        <taxon>Sapindaceae</taxon>
        <taxon>Xanthoceroideae</taxon>
        <taxon>Xanthoceras</taxon>
    </lineage>
</organism>
<keyword evidence="4" id="KW-1185">Reference proteome</keyword>
<evidence type="ECO:0000256" key="2">
    <source>
        <dbReference type="ARBA" id="ARBA00022821"/>
    </source>
</evidence>
<dbReference type="PANTHER" id="PTHR33463:SF198">
    <property type="entry name" value="RPP4C3"/>
    <property type="match status" value="1"/>
</dbReference>
<dbReference type="Proteomes" id="UP000827721">
    <property type="component" value="Unassembled WGS sequence"/>
</dbReference>
<name>A0ABQ8IIQ7_9ROSI</name>
<dbReference type="PANTHER" id="PTHR33463">
    <property type="entry name" value="NB-ARC DOMAIN-CONTAINING PROTEIN-RELATED"/>
    <property type="match status" value="1"/>
</dbReference>
<dbReference type="InterPro" id="IPR027417">
    <property type="entry name" value="P-loop_NTPase"/>
</dbReference>
<evidence type="ECO:0000313" key="4">
    <source>
        <dbReference type="Proteomes" id="UP000827721"/>
    </source>
</evidence>